<dbReference type="Gene3D" id="1.10.530.10">
    <property type="match status" value="1"/>
</dbReference>
<feature type="signal peptide" evidence="1">
    <location>
        <begin position="1"/>
        <end position="18"/>
    </location>
</feature>
<comment type="caution">
    <text evidence="2">The sequence shown here is derived from an EMBL/GenBank/DDBJ whole genome shotgun (WGS) entry which is preliminary data.</text>
</comment>
<evidence type="ECO:0008006" key="4">
    <source>
        <dbReference type="Google" id="ProtNLM"/>
    </source>
</evidence>
<dbReference type="GeneID" id="25312509"/>
<gene>
    <name evidence="2" type="ORF">T310_0455</name>
</gene>
<dbReference type="EMBL" id="LASV01000019">
    <property type="protein sequence ID" value="KKA25501.1"/>
    <property type="molecule type" value="Genomic_DNA"/>
</dbReference>
<keyword evidence="3" id="KW-1185">Reference proteome</keyword>
<proteinExistence type="predicted"/>
<keyword evidence="1" id="KW-0732">Signal</keyword>
<evidence type="ECO:0000256" key="1">
    <source>
        <dbReference type="SAM" id="SignalP"/>
    </source>
</evidence>
<protein>
    <recommendedName>
        <fullName evidence="4">Exo-beta-1,3-glucanase</fullName>
    </recommendedName>
</protein>
<sequence length="504" mass="54918">MSVRQLLVAGSLASLAKALPFPQPGEIMDKFYRALDARSTVDVLARATGETVTNPNLAVYTVNDYDGIGAGTDSYTFYSGDGSTADGWPDQSQWVSFIDMFNNNKNAMFSGCDQYGVADDSGPEVGSIWNAIEQVAAETYVDHRFILAVIMQESTGCVRVPTSYGSVPNPGLMQDHDGSATCNYGNGDVVNPCPQDTITQMVSEGTAGTTTGDGLANCLNYAPAGAGAQAFYQAARIYNSGSIDPSGDLGKGVATHCYASDIANRLTGAAAFGPSGIVVTTFGKNVDILFLESKQLSTAITIIIFPDCQNGFLAVWDGYAFVAEICVHVPLEQSLTSTTMSLPDTVSDNLELPSPPTFPLPERPKLCWSNDHHRTPALIKRRVWTFRHPEFGEMTRPYYVCTTCDNSKTNVNRNCGYPRGFITWDDDVGLHPDNPKCYCGFPSRQDRKCRKTGLFGDDGFWVCASGGCRYYSDEKEGVPYEEAKYWPDYDEFRPHLLHGMPAFC</sequence>
<dbReference type="AlphaFoldDB" id="A0A0F4Z5X2"/>
<evidence type="ECO:0000313" key="2">
    <source>
        <dbReference type="EMBL" id="KKA25501.1"/>
    </source>
</evidence>
<accession>A0A0F4Z5X2</accession>
<reference evidence="2 3" key="1">
    <citation type="submission" date="2015-04" db="EMBL/GenBank/DDBJ databases">
        <authorList>
            <person name="Heijne W.H."/>
            <person name="Fedorova N.D."/>
            <person name="Nierman W.C."/>
            <person name="Vollebregt A.W."/>
            <person name="Zhao Z."/>
            <person name="Wu L."/>
            <person name="Kumar M."/>
            <person name="Stam H."/>
            <person name="van den Berg M.A."/>
            <person name="Pel H.J."/>
        </authorList>
    </citation>
    <scope>NUCLEOTIDE SEQUENCE [LARGE SCALE GENOMIC DNA]</scope>
    <source>
        <strain evidence="2 3">CBS 393.64</strain>
    </source>
</reference>
<dbReference type="Proteomes" id="UP000053958">
    <property type="component" value="Unassembled WGS sequence"/>
</dbReference>
<dbReference type="OrthoDB" id="1193027at2759"/>
<name>A0A0F4Z5X2_RASE3</name>
<organism evidence="2 3">
    <name type="scientific">Rasamsonia emersonii (strain ATCC 16479 / CBS 393.64 / IMI 116815)</name>
    <dbReference type="NCBI Taxonomy" id="1408163"/>
    <lineage>
        <taxon>Eukaryota</taxon>
        <taxon>Fungi</taxon>
        <taxon>Dikarya</taxon>
        <taxon>Ascomycota</taxon>
        <taxon>Pezizomycotina</taxon>
        <taxon>Eurotiomycetes</taxon>
        <taxon>Eurotiomycetidae</taxon>
        <taxon>Eurotiales</taxon>
        <taxon>Trichocomaceae</taxon>
        <taxon>Rasamsonia</taxon>
    </lineage>
</organism>
<feature type="chain" id="PRO_5002482492" description="Exo-beta-1,3-glucanase" evidence="1">
    <location>
        <begin position="19"/>
        <end position="504"/>
    </location>
</feature>
<evidence type="ECO:0000313" key="3">
    <source>
        <dbReference type="Proteomes" id="UP000053958"/>
    </source>
</evidence>
<dbReference type="RefSeq" id="XP_013332113.1">
    <property type="nucleotide sequence ID" value="XM_013476659.1"/>
</dbReference>